<dbReference type="AlphaFoldDB" id="A0A1H0E368"/>
<dbReference type="InterPro" id="IPR023806">
    <property type="entry name" value="CHP03905"/>
</dbReference>
<dbReference type="Pfam" id="PF12637">
    <property type="entry name" value="TSCPD"/>
    <property type="match status" value="1"/>
</dbReference>
<evidence type="ECO:0000259" key="6">
    <source>
        <dbReference type="Pfam" id="PF12637"/>
    </source>
</evidence>
<dbReference type="OrthoDB" id="9801525at2"/>
<accession>A0A1H0E368</accession>
<keyword evidence="4" id="KW-0547">Nucleotide-binding</keyword>
<evidence type="ECO:0000256" key="5">
    <source>
        <dbReference type="ARBA" id="ARBA00047754"/>
    </source>
</evidence>
<gene>
    <name evidence="7" type="ORF">SAMN05192585_13143</name>
</gene>
<reference evidence="7 8" key="1">
    <citation type="submission" date="2016-10" db="EMBL/GenBank/DDBJ databases">
        <authorList>
            <person name="de Groot N.N."/>
        </authorList>
    </citation>
    <scope>NUCLEOTIDE SEQUENCE [LARGE SCALE GENOMIC DNA]</scope>
    <source>
        <strain evidence="7 8">CGMCC 1.5012</strain>
    </source>
</reference>
<dbReference type="Proteomes" id="UP000199182">
    <property type="component" value="Unassembled WGS sequence"/>
</dbReference>
<name>A0A1H0E368_9FIRM</name>
<dbReference type="NCBIfam" id="TIGR03905">
    <property type="entry name" value="TIGR03905_4_Cys"/>
    <property type="match status" value="1"/>
</dbReference>
<comment type="similarity">
    <text evidence="1">Belongs to the ribonucleoside diphosphate reductase class-2 family.</text>
</comment>
<dbReference type="GO" id="GO:0071897">
    <property type="term" value="P:DNA biosynthetic process"/>
    <property type="evidence" value="ECO:0007669"/>
    <property type="project" value="UniProtKB-KW"/>
</dbReference>
<comment type="catalytic activity">
    <reaction evidence="5">
        <text>a 2'-deoxyribonucleoside 5'-diphosphate + [thioredoxin]-disulfide + H2O = a ribonucleoside 5'-diphosphate + [thioredoxin]-dithiol</text>
        <dbReference type="Rhea" id="RHEA:23252"/>
        <dbReference type="Rhea" id="RHEA-COMP:10698"/>
        <dbReference type="Rhea" id="RHEA-COMP:10700"/>
        <dbReference type="ChEBI" id="CHEBI:15377"/>
        <dbReference type="ChEBI" id="CHEBI:29950"/>
        <dbReference type="ChEBI" id="CHEBI:50058"/>
        <dbReference type="ChEBI" id="CHEBI:57930"/>
        <dbReference type="ChEBI" id="CHEBI:73316"/>
        <dbReference type="EC" id="1.17.4.1"/>
    </reaction>
</comment>
<evidence type="ECO:0000313" key="7">
    <source>
        <dbReference type="EMBL" id="SDN76864.1"/>
    </source>
</evidence>
<evidence type="ECO:0000256" key="4">
    <source>
        <dbReference type="ARBA" id="ARBA00022741"/>
    </source>
</evidence>
<keyword evidence="8" id="KW-1185">Reference proteome</keyword>
<organism evidence="7 8">
    <name type="scientific">Acetanaerobacterium elongatum</name>
    <dbReference type="NCBI Taxonomy" id="258515"/>
    <lineage>
        <taxon>Bacteria</taxon>
        <taxon>Bacillati</taxon>
        <taxon>Bacillota</taxon>
        <taxon>Clostridia</taxon>
        <taxon>Eubacteriales</taxon>
        <taxon>Oscillospiraceae</taxon>
        <taxon>Acetanaerobacterium</taxon>
    </lineage>
</organism>
<keyword evidence="3" id="KW-0237">DNA synthesis</keyword>
<dbReference type="GO" id="GO:0000166">
    <property type="term" value="F:nucleotide binding"/>
    <property type="evidence" value="ECO:0007669"/>
    <property type="project" value="UniProtKB-KW"/>
</dbReference>
<feature type="domain" description="TSCPD" evidence="6">
    <location>
        <begin position="4"/>
        <end position="80"/>
    </location>
</feature>
<evidence type="ECO:0000256" key="2">
    <source>
        <dbReference type="ARBA" id="ARBA00012274"/>
    </source>
</evidence>
<dbReference type="InterPro" id="IPR024434">
    <property type="entry name" value="TSCPD_dom"/>
</dbReference>
<protein>
    <recommendedName>
        <fullName evidence="2">ribonucleoside-diphosphate reductase</fullName>
        <ecNumber evidence="2">1.17.4.1</ecNumber>
    </recommendedName>
</protein>
<dbReference type="STRING" id="258515.SAMN05192585_13143"/>
<dbReference type="EC" id="1.17.4.1" evidence="2"/>
<evidence type="ECO:0000313" key="8">
    <source>
        <dbReference type="Proteomes" id="UP000199182"/>
    </source>
</evidence>
<evidence type="ECO:0000256" key="3">
    <source>
        <dbReference type="ARBA" id="ARBA00022634"/>
    </source>
</evidence>
<dbReference type="EMBL" id="FNID01000031">
    <property type="protein sequence ID" value="SDN76864.1"/>
    <property type="molecule type" value="Genomic_DNA"/>
</dbReference>
<proteinExistence type="inferred from homology"/>
<sequence>MKYTYKPSGVCSMTIELDISDEGIINEVRFVGGCSGNAQGISALVKGARISDVIDRLKGIRCGHRNTSCPDQLARALEQVAVQKT</sequence>
<dbReference type="RefSeq" id="WP_092642067.1">
    <property type="nucleotide sequence ID" value="NZ_FNID01000031.1"/>
</dbReference>
<dbReference type="GO" id="GO:0004748">
    <property type="term" value="F:ribonucleoside-diphosphate reductase activity, thioredoxin disulfide as acceptor"/>
    <property type="evidence" value="ECO:0007669"/>
    <property type="project" value="UniProtKB-EC"/>
</dbReference>
<evidence type="ECO:0000256" key="1">
    <source>
        <dbReference type="ARBA" id="ARBA00007405"/>
    </source>
</evidence>